<name>A0ABN4NR31_9PROT</name>
<evidence type="ECO:0008006" key="3">
    <source>
        <dbReference type="Google" id="ProtNLM"/>
    </source>
</evidence>
<dbReference type="RefSeq" id="WP_063354432.1">
    <property type="nucleotide sequence ID" value="NZ_CP011120.1"/>
</dbReference>
<keyword evidence="2" id="KW-1185">Reference proteome</keyword>
<reference evidence="1 2" key="1">
    <citation type="submission" date="2015-03" db="EMBL/GenBank/DDBJ databases">
        <title>Genome study of Acetobacter sp. SLV-7.</title>
        <authorList>
            <person name="Cho G.Y."/>
            <person name="Jeon C.O."/>
        </authorList>
    </citation>
    <scope>NUCLEOTIDE SEQUENCE [LARGE SCALE GENOMIC DNA]</scope>
    <source>
        <strain evidence="1 2">SLV-7</strain>
    </source>
</reference>
<organism evidence="1 2">
    <name type="scientific">Acetobacter oryzifermentans</name>
    <dbReference type="NCBI Taxonomy" id="1633874"/>
    <lineage>
        <taxon>Bacteria</taxon>
        <taxon>Pseudomonadati</taxon>
        <taxon>Pseudomonadota</taxon>
        <taxon>Alphaproteobacteria</taxon>
        <taxon>Acetobacterales</taxon>
        <taxon>Acetobacteraceae</taxon>
        <taxon>Acetobacter</taxon>
    </lineage>
</organism>
<sequence length="144" mass="15805">MMDRILPFRKILSGLLFVAVLVGLHALLPGKVFASTHAMGGWPTSMQSAECHSHDAMNMPMEHSAVAPLAAHAAHCALQNHAHHHQQHCCQTDCFASGLSALLPYTHVHEAAWQLPAHRLRRNVLFLPDYAAAPLLRPPKLHNA</sequence>
<dbReference type="Proteomes" id="UP000076595">
    <property type="component" value="Chromosome"/>
</dbReference>
<proteinExistence type="predicted"/>
<dbReference type="EMBL" id="CP011120">
    <property type="protein sequence ID" value="ANA14290.1"/>
    <property type="molecule type" value="Genomic_DNA"/>
</dbReference>
<accession>A0ABN4NR31</accession>
<evidence type="ECO:0000313" key="1">
    <source>
        <dbReference type="EMBL" id="ANA14290.1"/>
    </source>
</evidence>
<protein>
    <recommendedName>
        <fullName evidence="3">DUF2946 domain-containing protein</fullName>
    </recommendedName>
</protein>
<evidence type="ECO:0000313" key="2">
    <source>
        <dbReference type="Proteomes" id="UP000076595"/>
    </source>
</evidence>
<gene>
    <name evidence="1" type="ORF">WG31_10025</name>
</gene>